<sequence>MVSFTVDSLHPHEVAQQLDDESDILVRSGYHCCQPLMEYLGLYGGTVRASLALYTTVQEIELLIAGVREICRGI</sequence>
<dbReference type="AlphaFoldDB" id="A0A0W8F486"/>
<dbReference type="PANTHER" id="PTHR43586">
    <property type="entry name" value="CYSTEINE DESULFURASE"/>
    <property type="match status" value="1"/>
</dbReference>
<organism evidence="3">
    <name type="scientific">hydrocarbon metagenome</name>
    <dbReference type="NCBI Taxonomy" id="938273"/>
    <lineage>
        <taxon>unclassified sequences</taxon>
        <taxon>metagenomes</taxon>
        <taxon>ecological metagenomes</taxon>
    </lineage>
</organism>
<gene>
    <name evidence="3" type="ORF">ASZ90_014974</name>
</gene>
<dbReference type="EMBL" id="LNQE01001559">
    <property type="protein sequence ID" value="KUG15394.1"/>
    <property type="molecule type" value="Genomic_DNA"/>
</dbReference>
<dbReference type="InterPro" id="IPR000192">
    <property type="entry name" value="Aminotrans_V_dom"/>
</dbReference>
<evidence type="ECO:0000256" key="1">
    <source>
        <dbReference type="ARBA" id="ARBA00022898"/>
    </source>
</evidence>
<dbReference type="InterPro" id="IPR015424">
    <property type="entry name" value="PyrdxlP-dep_Trfase"/>
</dbReference>
<dbReference type="Gene3D" id="3.90.1150.10">
    <property type="entry name" value="Aspartate Aminotransferase, domain 1"/>
    <property type="match status" value="1"/>
</dbReference>
<reference evidence="3" key="1">
    <citation type="journal article" date="2015" name="Proc. Natl. Acad. Sci. U.S.A.">
        <title>Networks of energetic and metabolic interactions define dynamics in microbial communities.</title>
        <authorList>
            <person name="Embree M."/>
            <person name="Liu J.K."/>
            <person name="Al-Bassam M.M."/>
            <person name="Zengler K."/>
        </authorList>
    </citation>
    <scope>NUCLEOTIDE SEQUENCE</scope>
</reference>
<feature type="domain" description="Aminotransferase class V" evidence="2">
    <location>
        <begin position="1"/>
        <end position="63"/>
    </location>
</feature>
<dbReference type="EC" id="2.8.1.7" evidence="3"/>
<evidence type="ECO:0000313" key="3">
    <source>
        <dbReference type="EMBL" id="KUG15394.1"/>
    </source>
</evidence>
<dbReference type="Pfam" id="PF00266">
    <property type="entry name" value="Aminotran_5"/>
    <property type="match status" value="1"/>
</dbReference>
<protein>
    <submittedName>
        <fullName evidence="3">Cysteine desulfurase</fullName>
        <ecNumber evidence="3">2.8.1.7</ecNumber>
    </submittedName>
</protein>
<keyword evidence="1" id="KW-0663">Pyridoxal phosphate</keyword>
<dbReference type="SUPFAM" id="SSF53383">
    <property type="entry name" value="PLP-dependent transferases"/>
    <property type="match status" value="1"/>
</dbReference>
<dbReference type="InterPro" id="IPR015422">
    <property type="entry name" value="PyrdxlP-dep_Trfase_small"/>
</dbReference>
<dbReference type="GO" id="GO:0031071">
    <property type="term" value="F:cysteine desulfurase activity"/>
    <property type="evidence" value="ECO:0007669"/>
    <property type="project" value="UniProtKB-EC"/>
</dbReference>
<keyword evidence="3" id="KW-0808">Transferase</keyword>
<comment type="caution">
    <text evidence="3">The sequence shown here is derived from an EMBL/GenBank/DDBJ whole genome shotgun (WGS) entry which is preliminary data.</text>
</comment>
<dbReference type="PANTHER" id="PTHR43586:SF8">
    <property type="entry name" value="CYSTEINE DESULFURASE 1, CHLOROPLASTIC"/>
    <property type="match status" value="1"/>
</dbReference>
<proteinExistence type="predicted"/>
<name>A0A0W8F486_9ZZZZ</name>
<evidence type="ECO:0000259" key="2">
    <source>
        <dbReference type="Pfam" id="PF00266"/>
    </source>
</evidence>
<accession>A0A0W8F486</accession>